<sequence length="50" mass="5444">MPSLENKISRWLVGHHSKVKLGVLLIDLVSSDLDIELSLASVVSDLLTDS</sequence>
<gene>
    <name evidence="1" type="ORF">PanWU01x14_207780</name>
</gene>
<keyword evidence="2" id="KW-1185">Reference proteome</keyword>
<reference evidence="2" key="1">
    <citation type="submission" date="2016-06" db="EMBL/GenBank/DDBJ databases">
        <title>Parallel loss of symbiosis genes in relatives of nitrogen-fixing non-legume Parasponia.</title>
        <authorList>
            <person name="Van Velzen R."/>
            <person name="Holmer R."/>
            <person name="Bu F."/>
            <person name="Rutten L."/>
            <person name="Van Zeijl A."/>
            <person name="Liu W."/>
            <person name="Santuari L."/>
            <person name="Cao Q."/>
            <person name="Sharma T."/>
            <person name="Shen D."/>
            <person name="Roswanjaya Y."/>
            <person name="Wardhani T."/>
            <person name="Kalhor M.S."/>
            <person name="Jansen J."/>
            <person name="Van den Hoogen J."/>
            <person name="Gungor B."/>
            <person name="Hartog M."/>
            <person name="Hontelez J."/>
            <person name="Verver J."/>
            <person name="Yang W.-C."/>
            <person name="Schijlen E."/>
            <person name="Repin R."/>
            <person name="Schilthuizen M."/>
            <person name="Schranz E."/>
            <person name="Heidstra R."/>
            <person name="Miyata K."/>
            <person name="Fedorova E."/>
            <person name="Kohlen W."/>
            <person name="Bisseling T."/>
            <person name="Smit S."/>
            <person name="Geurts R."/>
        </authorList>
    </citation>
    <scope>NUCLEOTIDE SEQUENCE [LARGE SCALE GENOMIC DNA]</scope>
    <source>
        <strain evidence="2">cv. WU1-14</strain>
    </source>
</reference>
<dbReference type="Proteomes" id="UP000237105">
    <property type="component" value="Unassembled WGS sequence"/>
</dbReference>
<evidence type="ECO:0000313" key="2">
    <source>
        <dbReference type="Proteomes" id="UP000237105"/>
    </source>
</evidence>
<proteinExistence type="predicted"/>
<dbReference type="EMBL" id="JXTB01000216">
    <property type="protein sequence ID" value="PON52668.1"/>
    <property type="molecule type" value="Genomic_DNA"/>
</dbReference>
<feature type="non-terminal residue" evidence="1">
    <location>
        <position position="50"/>
    </location>
</feature>
<protein>
    <submittedName>
        <fullName evidence="1">Uncharacterized protein</fullName>
    </submittedName>
</protein>
<accession>A0A2P5BV54</accession>
<evidence type="ECO:0000313" key="1">
    <source>
        <dbReference type="EMBL" id="PON52668.1"/>
    </source>
</evidence>
<organism evidence="1 2">
    <name type="scientific">Parasponia andersonii</name>
    <name type="common">Sponia andersonii</name>
    <dbReference type="NCBI Taxonomy" id="3476"/>
    <lineage>
        <taxon>Eukaryota</taxon>
        <taxon>Viridiplantae</taxon>
        <taxon>Streptophyta</taxon>
        <taxon>Embryophyta</taxon>
        <taxon>Tracheophyta</taxon>
        <taxon>Spermatophyta</taxon>
        <taxon>Magnoliopsida</taxon>
        <taxon>eudicotyledons</taxon>
        <taxon>Gunneridae</taxon>
        <taxon>Pentapetalae</taxon>
        <taxon>rosids</taxon>
        <taxon>fabids</taxon>
        <taxon>Rosales</taxon>
        <taxon>Cannabaceae</taxon>
        <taxon>Parasponia</taxon>
    </lineage>
</organism>
<dbReference type="AlphaFoldDB" id="A0A2P5BV54"/>
<name>A0A2P5BV54_PARAD</name>
<comment type="caution">
    <text evidence="1">The sequence shown here is derived from an EMBL/GenBank/DDBJ whole genome shotgun (WGS) entry which is preliminary data.</text>
</comment>